<evidence type="ECO:0000259" key="1">
    <source>
        <dbReference type="SMART" id="SM00382"/>
    </source>
</evidence>
<dbReference type="PANTHER" id="PTHR30050:SF4">
    <property type="entry name" value="ATP-BINDING PROTEIN RV3427C IN INSERTION SEQUENCE-RELATED"/>
    <property type="match status" value="1"/>
</dbReference>
<organism evidence="2 3">
    <name type="scientific">Massilia agilis</name>
    <dbReference type="NCBI Taxonomy" id="1811226"/>
    <lineage>
        <taxon>Bacteria</taxon>
        <taxon>Pseudomonadati</taxon>
        <taxon>Pseudomonadota</taxon>
        <taxon>Betaproteobacteria</taxon>
        <taxon>Burkholderiales</taxon>
        <taxon>Oxalobacteraceae</taxon>
        <taxon>Telluria group</taxon>
        <taxon>Massilia</taxon>
    </lineage>
</organism>
<dbReference type="PANTHER" id="PTHR30050">
    <property type="entry name" value="CHROMOSOMAL REPLICATION INITIATOR PROTEIN DNAA"/>
    <property type="match status" value="1"/>
</dbReference>
<dbReference type="RefSeq" id="WP_258822429.1">
    <property type="nucleotide sequence ID" value="NZ_JANUHB010000002.1"/>
</dbReference>
<dbReference type="InterPro" id="IPR027417">
    <property type="entry name" value="P-loop_NTPase"/>
</dbReference>
<dbReference type="Proteomes" id="UP001206126">
    <property type="component" value="Unassembled WGS sequence"/>
</dbReference>
<dbReference type="InterPro" id="IPR003593">
    <property type="entry name" value="AAA+_ATPase"/>
</dbReference>
<dbReference type="GO" id="GO:0005524">
    <property type="term" value="F:ATP binding"/>
    <property type="evidence" value="ECO:0007669"/>
    <property type="project" value="UniProtKB-KW"/>
</dbReference>
<keyword evidence="2" id="KW-0547">Nucleotide-binding</keyword>
<evidence type="ECO:0000313" key="3">
    <source>
        <dbReference type="Proteomes" id="UP001206126"/>
    </source>
</evidence>
<gene>
    <name evidence="2" type="ORF">NX774_12115</name>
</gene>
<protein>
    <submittedName>
        <fullName evidence="2">ATP-binding protein</fullName>
    </submittedName>
</protein>
<keyword evidence="3" id="KW-1185">Reference proteome</keyword>
<dbReference type="SUPFAM" id="SSF52540">
    <property type="entry name" value="P-loop containing nucleoside triphosphate hydrolases"/>
    <property type="match status" value="1"/>
</dbReference>
<comment type="caution">
    <text evidence="2">The sequence shown here is derived from an EMBL/GenBank/DDBJ whole genome shotgun (WGS) entry which is preliminary data.</text>
</comment>
<accession>A0ABT2DBG4</accession>
<sequence length="250" mass="28226">MDRLNAPMPAGFHEVDGTCETHGMQIVYLHPNFGARAWYCPECHFKACRDADAERQRKERAKDLHAIADVPKRYRGQDFKATTAPHRAVRMQVKAFRDAIAAGRKWAVLALIGLPGTGKTLVASELAESLINSLSISVRYCTAKQMISEIQVAYSPSGKAQGMTEESEVQRFCRYDLLILDEIDATPDTENSKLLLTEVINRRYNAELPVVVISNQAFENLGKYVTDRVDDRLHENSFVCSFDWPSFRRA</sequence>
<dbReference type="Gene3D" id="3.40.50.300">
    <property type="entry name" value="P-loop containing nucleotide triphosphate hydrolases"/>
    <property type="match status" value="1"/>
</dbReference>
<reference evidence="2 3" key="1">
    <citation type="submission" date="2022-08" db="EMBL/GenBank/DDBJ databases">
        <title>Reclassification of Massilia species as members of the genera Telluria, Duganella, Pseudoduganella, Mokoshia gen. nov. and Zemynaea gen. nov. using orthogonal and non-orthogonal genome-based approaches.</title>
        <authorList>
            <person name="Bowman J.P."/>
        </authorList>
    </citation>
    <scope>NUCLEOTIDE SEQUENCE [LARGE SCALE GENOMIC DNA]</scope>
    <source>
        <strain evidence="2 3">JCM 31605</strain>
    </source>
</reference>
<proteinExistence type="predicted"/>
<feature type="domain" description="AAA+ ATPase" evidence="1">
    <location>
        <begin position="105"/>
        <end position="238"/>
    </location>
</feature>
<keyword evidence="2" id="KW-0067">ATP-binding</keyword>
<dbReference type="Pfam" id="PF01695">
    <property type="entry name" value="IstB_IS21"/>
    <property type="match status" value="1"/>
</dbReference>
<dbReference type="InterPro" id="IPR002611">
    <property type="entry name" value="IstB_ATP-bd"/>
</dbReference>
<dbReference type="EMBL" id="JANUHB010000002">
    <property type="protein sequence ID" value="MCS0808665.1"/>
    <property type="molecule type" value="Genomic_DNA"/>
</dbReference>
<dbReference type="CDD" id="cd00009">
    <property type="entry name" value="AAA"/>
    <property type="match status" value="1"/>
</dbReference>
<dbReference type="SMART" id="SM00382">
    <property type="entry name" value="AAA"/>
    <property type="match status" value="1"/>
</dbReference>
<evidence type="ECO:0000313" key="2">
    <source>
        <dbReference type="EMBL" id="MCS0808665.1"/>
    </source>
</evidence>
<name>A0ABT2DBG4_9BURK</name>